<dbReference type="EMBL" id="MN738863">
    <property type="protein sequence ID" value="QHT28571.1"/>
    <property type="molecule type" value="Genomic_DNA"/>
</dbReference>
<name>A0A6C0EIT7_9ZZZZ</name>
<sequence length="371" mass="42855">MEVKQKKRKFKIIEKPKVLMLKTPEEMFKFLFHNQINMDFLTKYNVKPSEMIDTNSSTGQAILKDGKQLLKTILKDYNISDIHTNTYIKTPINTLGIININNIGNKKNIYFKHYTPKSYSLFYNILATFNESMLQKLDTEIYTKQLGIYGSTILKDKDAVLDFIGNPIKDTISKSLNKIIANCKSISKWLNKSIVIFQDSIPDSSFAEIINCTHPSVNTLTNDIIIIYVNYNKQFDFEPVVHINVDIRGKINYIINNTPGEEVQKTHIYNLLKKVKEAKSVVNVVSKKFKVIKPKPKTTYIEFNPYDKNQELPIIEINITESLKKTFLLGHEINSYHNIYDDVETNDLAGRIKFNSDNTANVDWCEGFPNK</sequence>
<proteinExistence type="predicted"/>
<reference evidence="1" key="1">
    <citation type="journal article" date="2020" name="Nature">
        <title>Giant virus diversity and host interactions through global metagenomics.</title>
        <authorList>
            <person name="Schulz F."/>
            <person name="Roux S."/>
            <person name="Paez-Espino D."/>
            <person name="Jungbluth S."/>
            <person name="Walsh D.A."/>
            <person name="Denef V.J."/>
            <person name="McMahon K.D."/>
            <person name="Konstantinidis K.T."/>
            <person name="Eloe-Fadrosh E.A."/>
            <person name="Kyrpides N.C."/>
            <person name="Woyke T."/>
        </authorList>
    </citation>
    <scope>NUCLEOTIDE SEQUENCE</scope>
    <source>
        <strain evidence="1">GVMAG-M-3300001351-8</strain>
    </source>
</reference>
<dbReference type="AlphaFoldDB" id="A0A6C0EIT7"/>
<evidence type="ECO:0000313" key="1">
    <source>
        <dbReference type="EMBL" id="QHT28571.1"/>
    </source>
</evidence>
<organism evidence="1">
    <name type="scientific">viral metagenome</name>
    <dbReference type="NCBI Taxonomy" id="1070528"/>
    <lineage>
        <taxon>unclassified sequences</taxon>
        <taxon>metagenomes</taxon>
        <taxon>organismal metagenomes</taxon>
    </lineage>
</organism>
<protein>
    <submittedName>
        <fullName evidence="1">Uncharacterized protein</fullName>
    </submittedName>
</protein>
<accession>A0A6C0EIT7</accession>